<evidence type="ECO:0000259" key="1">
    <source>
        <dbReference type="PROSITE" id="PS51186"/>
    </source>
</evidence>
<keyword evidence="3" id="KW-1185">Reference proteome</keyword>
<protein>
    <recommendedName>
        <fullName evidence="1">N-acetyltransferase domain-containing protein</fullName>
    </recommendedName>
</protein>
<dbReference type="InterPro" id="IPR000182">
    <property type="entry name" value="GNAT_dom"/>
</dbReference>
<feature type="domain" description="N-acetyltransferase" evidence="1">
    <location>
        <begin position="111"/>
        <end position="238"/>
    </location>
</feature>
<proteinExistence type="predicted"/>
<dbReference type="Pfam" id="PF13508">
    <property type="entry name" value="Acetyltransf_7"/>
    <property type="match status" value="1"/>
</dbReference>
<gene>
    <name evidence="2" type="ORF">A6E74_10860</name>
</gene>
<accession>A0A179ENS6</accession>
<dbReference type="SUPFAM" id="SSF55729">
    <property type="entry name" value="Acyl-CoA N-acyltransferases (Nat)"/>
    <property type="match status" value="1"/>
</dbReference>
<reference evidence="2 3" key="1">
    <citation type="submission" date="2016-04" db="EMBL/GenBank/DDBJ databases">
        <title>Draft genome of an Enterococcus thailandicus strain isolated from bovine feces.</title>
        <authorList>
            <person name="Beukers A.G."/>
            <person name="Zaheer R."/>
            <person name="Goji N."/>
            <person name="Cook S.R."/>
            <person name="Amoako K."/>
            <person name="Chaves A.V."/>
            <person name="Ward M.P."/>
            <person name="Mcallister T.A."/>
        </authorList>
    </citation>
    <scope>NUCLEOTIDE SEQUENCE [LARGE SCALE GENOMIC DNA]</scope>
    <source>
        <strain evidence="2 3">F0711D 46</strain>
    </source>
</reference>
<evidence type="ECO:0000313" key="2">
    <source>
        <dbReference type="EMBL" id="OAQ54867.1"/>
    </source>
</evidence>
<dbReference type="InterPro" id="IPR016181">
    <property type="entry name" value="Acyl_CoA_acyltransferase"/>
</dbReference>
<name>A0A179ENS6_ENTTH</name>
<dbReference type="Gene3D" id="3.40.630.30">
    <property type="match status" value="1"/>
</dbReference>
<evidence type="ECO:0000313" key="3">
    <source>
        <dbReference type="Proteomes" id="UP000078516"/>
    </source>
</evidence>
<dbReference type="AlphaFoldDB" id="A0A179ENS6"/>
<dbReference type="GO" id="GO:0016747">
    <property type="term" value="F:acyltransferase activity, transferring groups other than amino-acyl groups"/>
    <property type="evidence" value="ECO:0007669"/>
    <property type="project" value="InterPro"/>
</dbReference>
<organism evidence="2 3">
    <name type="scientific">Enterococcus thailandicus</name>
    <dbReference type="NCBI Taxonomy" id="417368"/>
    <lineage>
        <taxon>Bacteria</taxon>
        <taxon>Bacillati</taxon>
        <taxon>Bacillota</taxon>
        <taxon>Bacilli</taxon>
        <taxon>Lactobacillales</taxon>
        <taxon>Enterococcaceae</taxon>
        <taxon>Enterococcus</taxon>
    </lineage>
</organism>
<dbReference type="PROSITE" id="PS51186">
    <property type="entry name" value="GNAT"/>
    <property type="match status" value="1"/>
</dbReference>
<dbReference type="CDD" id="cd04301">
    <property type="entry name" value="NAT_SF"/>
    <property type="match status" value="1"/>
</dbReference>
<dbReference type="Proteomes" id="UP000078516">
    <property type="component" value="Unassembled WGS sequence"/>
</dbReference>
<dbReference type="EMBL" id="LWMN01000017">
    <property type="protein sequence ID" value="OAQ54867.1"/>
    <property type="molecule type" value="Genomic_DNA"/>
</dbReference>
<comment type="caution">
    <text evidence="2">The sequence shown here is derived from an EMBL/GenBank/DDBJ whole genome shotgun (WGS) entry which is preliminary data.</text>
</comment>
<sequence>MNKQFFTGSKISYETDLFQKHFSAYSNYLYDQNFIWLKKEPSIDELAAIEENFMENWMNDAPMFKFNFTPSDSFLAHLETQGFSTEKMLIFTIPSNQLASTSFPKFEISKVHTATLTEFLNSKFTQDLIYGEEFAKINQHFLLTLFKEDILDLFIASTNHTVIGFATVIKHPTNIEIYDIYTAPDFRNQTVAKSLQQYIANFYQDTTIVVVADYSDTPKEMYKKLGYKISGLFYQAQK</sequence>
<dbReference type="RefSeq" id="WP_067485166.1">
    <property type="nucleotide sequence ID" value="NZ_LWMN01000017.1"/>
</dbReference>